<evidence type="ECO:0000313" key="10">
    <source>
        <dbReference type="Proteomes" id="UP000327179"/>
    </source>
</evidence>
<feature type="transmembrane region" description="Helical" evidence="8">
    <location>
        <begin position="18"/>
        <end position="36"/>
    </location>
</feature>
<sequence length="369" mass="39238">MLPNAVSERILSRGLMDVLIRAGLVAILAISCYEVFRPFLNLMLWAMILGVTFYPLHLNIRSRLGLRDGHVATLIVVVSLVLMMVPIYLLAASMAESVQAAIELIKSGELHVPAPNESVASWPLIGQPLFDFWQRASSDLTSLIKQLLPHLRGFGLGLFGKLAGVGAGFLLFIAALIVGGIFMAFGENGHRSAVQIASRISGPDRGPQIAQLCTATIRAVAQGVVGIAFIQMLLVGLGFVLMGIPGAGLLALMVLLLGIMQLPVVLITIPAIIFVFATEGATLGTIVFAVYSFVAGMSDNILKPLLLGRGVNVPMPVVLIGALGGMVTGGIIGLFIGPVILAVGYMLFWHWVEDQPKAQEDAEEEERAA</sequence>
<keyword evidence="6 8" id="KW-1133">Transmembrane helix</keyword>
<feature type="transmembrane region" description="Helical" evidence="8">
    <location>
        <begin position="224"/>
        <end position="244"/>
    </location>
</feature>
<dbReference type="EMBL" id="CP043311">
    <property type="protein sequence ID" value="QEY62936.1"/>
    <property type="molecule type" value="Genomic_DNA"/>
</dbReference>
<protein>
    <submittedName>
        <fullName evidence="9">AI-2E family transporter</fullName>
    </submittedName>
</protein>
<dbReference type="InterPro" id="IPR002549">
    <property type="entry name" value="AI-2E-like"/>
</dbReference>
<keyword evidence="4" id="KW-1003">Cell membrane</keyword>
<gene>
    <name evidence="9" type="ORF">FXN65_12940</name>
</gene>
<evidence type="ECO:0000256" key="8">
    <source>
        <dbReference type="SAM" id="Phobius"/>
    </source>
</evidence>
<keyword evidence="10" id="KW-1185">Reference proteome</keyword>
<dbReference type="AlphaFoldDB" id="A0A5J6QQC6"/>
<feature type="transmembrane region" description="Helical" evidence="8">
    <location>
        <begin position="72"/>
        <end position="91"/>
    </location>
</feature>
<evidence type="ECO:0000256" key="4">
    <source>
        <dbReference type="ARBA" id="ARBA00022475"/>
    </source>
</evidence>
<dbReference type="RefSeq" id="WP_151133591.1">
    <property type="nucleotide sequence ID" value="NZ_CP043311.1"/>
</dbReference>
<dbReference type="KEGG" id="plal:FXN65_12940"/>
<evidence type="ECO:0000256" key="5">
    <source>
        <dbReference type="ARBA" id="ARBA00022692"/>
    </source>
</evidence>
<feature type="transmembrane region" description="Helical" evidence="8">
    <location>
        <begin position="281"/>
        <end position="298"/>
    </location>
</feature>
<reference evidence="9 10" key="1">
    <citation type="submission" date="2019-08" db="EMBL/GenBank/DDBJ databases">
        <title>Whole-genome Sequencing of e-waste polymer degrading bacterium Pseudomonas sp. strain PE08.</title>
        <authorList>
            <person name="Kirdat K."/>
            <person name="Debbarma P."/>
            <person name="Narawade N."/>
            <person name="Suyal D."/>
            <person name="Thorat V."/>
            <person name="Shouche Y."/>
            <person name="Goel R."/>
            <person name="Yadav A."/>
        </authorList>
    </citation>
    <scope>NUCLEOTIDE SEQUENCE [LARGE SCALE GENOMIC DNA]</scope>
    <source>
        <strain evidence="9 10">PE08</strain>
    </source>
</reference>
<accession>A0A5J6QQC6</accession>
<evidence type="ECO:0000256" key="6">
    <source>
        <dbReference type="ARBA" id="ARBA00022989"/>
    </source>
</evidence>
<evidence type="ECO:0000256" key="3">
    <source>
        <dbReference type="ARBA" id="ARBA00022448"/>
    </source>
</evidence>
<dbReference type="GO" id="GO:0005886">
    <property type="term" value="C:plasma membrane"/>
    <property type="evidence" value="ECO:0007669"/>
    <property type="project" value="UniProtKB-SubCell"/>
</dbReference>
<keyword evidence="3" id="KW-0813">Transport</keyword>
<feature type="transmembrane region" description="Helical" evidence="8">
    <location>
        <begin position="318"/>
        <end position="348"/>
    </location>
</feature>
<dbReference type="PANTHER" id="PTHR21716:SF67">
    <property type="entry name" value="TRANSPORT PROTEIN YDIK-RELATED"/>
    <property type="match status" value="1"/>
</dbReference>
<keyword evidence="5 8" id="KW-0812">Transmembrane</keyword>
<dbReference type="PANTHER" id="PTHR21716">
    <property type="entry name" value="TRANSMEMBRANE PROTEIN"/>
    <property type="match status" value="1"/>
</dbReference>
<evidence type="ECO:0000256" key="7">
    <source>
        <dbReference type="ARBA" id="ARBA00023136"/>
    </source>
</evidence>
<feature type="transmembrane region" description="Helical" evidence="8">
    <location>
        <begin position="162"/>
        <end position="185"/>
    </location>
</feature>
<name>A0A5J6QQC6_9GAMM</name>
<evidence type="ECO:0000256" key="2">
    <source>
        <dbReference type="ARBA" id="ARBA00009773"/>
    </source>
</evidence>
<evidence type="ECO:0000313" key="9">
    <source>
        <dbReference type="EMBL" id="QEY62936.1"/>
    </source>
</evidence>
<proteinExistence type="inferred from homology"/>
<comment type="similarity">
    <text evidence="2">Belongs to the autoinducer-2 exporter (AI-2E) (TC 2.A.86) family.</text>
</comment>
<dbReference type="Proteomes" id="UP000327179">
    <property type="component" value="Chromosome"/>
</dbReference>
<feature type="transmembrane region" description="Helical" evidence="8">
    <location>
        <begin position="42"/>
        <end position="60"/>
    </location>
</feature>
<keyword evidence="7 8" id="KW-0472">Membrane</keyword>
<comment type="subcellular location">
    <subcellularLocation>
        <location evidence="1">Cell membrane</location>
        <topology evidence="1">Multi-pass membrane protein</topology>
    </subcellularLocation>
</comment>
<organism evidence="9 10">
    <name type="scientific">Metapseudomonas lalkuanensis</name>
    <dbReference type="NCBI Taxonomy" id="2604832"/>
    <lineage>
        <taxon>Bacteria</taxon>
        <taxon>Pseudomonadati</taxon>
        <taxon>Pseudomonadota</taxon>
        <taxon>Gammaproteobacteria</taxon>
        <taxon>Pseudomonadales</taxon>
        <taxon>Pseudomonadaceae</taxon>
        <taxon>Metapseudomonas</taxon>
    </lineage>
</organism>
<dbReference type="Pfam" id="PF01594">
    <property type="entry name" value="AI-2E_transport"/>
    <property type="match status" value="1"/>
</dbReference>
<evidence type="ECO:0000256" key="1">
    <source>
        <dbReference type="ARBA" id="ARBA00004651"/>
    </source>
</evidence>
<feature type="transmembrane region" description="Helical" evidence="8">
    <location>
        <begin position="250"/>
        <end position="274"/>
    </location>
</feature>